<comment type="subcellular location">
    <subcellularLocation>
        <location evidence="1">Cell membrane</location>
        <topology evidence="1">Multi-pass membrane protein</topology>
    </subcellularLocation>
</comment>
<evidence type="ECO:0000256" key="5">
    <source>
        <dbReference type="ARBA" id="ARBA00022692"/>
    </source>
</evidence>
<feature type="domain" description="MacB-like periplasmic core" evidence="10">
    <location>
        <begin position="27"/>
        <end position="221"/>
    </location>
</feature>
<dbReference type="InterPro" id="IPR051447">
    <property type="entry name" value="Lipoprotein-release_system"/>
</dbReference>
<dbReference type="PANTHER" id="PTHR30489">
    <property type="entry name" value="LIPOPROTEIN-RELEASING SYSTEM TRANSMEMBRANE PROTEIN LOLE"/>
    <property type="match status" value="1"/>
</dbReference>
<dbReference type="Pfam" id="PF02687">
    <property type="entry name" value="FtsX"/>
    <property type="match status" value="1"/>
</dbReference>
<evidence type="ECO:0000256" key="1">
    <source>
        <dbReference type="ARBA" id="ARBA00004651"/>
    </source>
</evidence>
<dbReference type="Proteomes" id="UP000273143">
    <property type="component" value="Chromosome"/>
</dbReference>
<feature type="transmembrane region" description="Helical" evidence="8">
    <location>
        <begin position="384"/>
        <end position="404"/>
    </location>
</feature>
<keyword evidence="4" id="KW-1003">Cell membrane</keyword>
<dbReference type="GO" id="GO:0044874">
    <property type="term" value="P:lipoprotein localization to outer membrane"/>
    <property type="evidence" value="ECO:0007669"/>
    <property type="project" value="TreeGrafter"/>
</dbReference>
<keyword evidence="5 8" id="KW-0812">Transmembrane</keyword>
<evidence type="ECO:0000256" key="6">
    <source>
        <dbReference type="ARBA" id="ARBA00022989"/>
    </source>
</evidence>
<dbReference type="NCBIfam" id="TIGR02212">
    <property type="entry name" value="lolCE"/>
    <property type="match status" value="1"/>
</dbReference>
<sequence>MFRPFPIFVGLRYTKAKRRSHFVSFISFTSMLGLILGVMVMILVLSVMNGFDREMRERVLSLIPQVMVKTYQPIDDWQALTNIIKEKNPDVIGVAPVLEMQGMLSANKQISFIQASGINPEAEKDVSIINQYITQGKLDDLAPGQFDIIVGSGIAKKLNLAIGDKVTFIMPEASVTPAGIFPRMKRFTVKGIFHAGTGELDNHFAMMNIEDANRLIRLPVNQTLALRLKLKNLFDSNSVAMDVLKSIPDGKNFYATTWKANYGGLYQAIRLEKNMIGMLLLLIVAVAAFNIISTLVMVVTDKKSDIAILRTLGASPTQIMSIFMVQGTVIGVIGTLIGGILGVLAAFKISSILAWVQKITGHQFLNSEIYFIDYIPSQVMLSDVVTICGAALVLSFLATLYPAWRAARIQPAEALRYE</sequence>
<feature type="transmembrane region" description="Helical" evidence="8">
    <location>
        <begin position="20"/>
        <end position="48"/>
    </location>
</feature>
<keyword evidence="3" id="KW-0813">Transport</keyword>
<evidence type="ECO:0000259" key="10">
    <source>
        <dbReference type="Pfam" id="PF12704"/>
    </source>
</evidence>
<feature type="domain" description="ABC3 transporter permease C-terminal" evidence="9">
    <location>
        <begin position="278"/>
        <end position="411"/>
    </location>
</feature>
<evidence type="ECO:0000259" key="9">
    <source>
        <dbReference type="Pfam" id="PF02687"/>
    </source>
</evidence>
<dbReference type="AlphaFoldDB" id="A0A3S9XCN7"/>
<evidence type="ECO:0000256" key="8">
    <source>
        <dbReference type="SAM" id="Phobius"/>
    </source>
</evidence>
<evidence type="ECO:0000313" key="12">
    <source>
        <dbReference type="Proteomes" id="UP000273143"/>
    </source>
</evidence>
<dbReference type="RefSeq" id="WP_127162383.1">
    <property type="nucleotide sequence ID" value="NZ_CP029822.1"/>
</dbReference>
<evidence type="ECO:0000256" key="7">
    <source>
        <dbReference type="ARBA" id="ARBA00023136"/>
    </source>
</evidence>
<accession>A0A3S9XCN7</accession>
<reference evidence="12" key="1">
    <citation type="submission" date="2018-06" db="EMBL/GenBank/DDBJ databases">
        <title>Complete genome of Pseudomonas insecticola strain QZS01.</title>
        <authorList>
            <person name="Wang J."/>
            <person name="Su Q."/>
        </authorList>
    </citation>
    <scope>NUCLEOTIDE SEQUENCE [LARGE SCALE GENOMIC DNA]</scope>
    <source>
        <strain evidence="12">QZS01</strain>
    </source>
</reference>
<name>A0A3S9XCN7_9GAMM</name>
<gene>
    <name evidence="11" type="ORF">DM558_05175</name>
</gene>
<protein>
    <submittedName>
        <fullName evidence="11">Lipoprotein-releasing ABC transporter permease subunit</fullName>
    </submittedName>
</protein>
<dbReference type="GO" id="GO:0098797">
    <property type="term" value="C:plasma membrane protein complex"/>
    <property type="evidence" value="ECO:0007669"/>
    <property type="project" value="TreeGrafter"/>
</dbReference>
<keyword evidence="12" id="KW-1185">Reference proteome</keyword>
<dbReference type="Pfam" id="PF12704">
    <property type="entry name" value="MacB_PCD"/>
    <property type="match status" value="1"/>
</dbReference>
<dbReference type="InterPro" id="IPR011925">
    <property type="entry name" value="LolCE_TM"/>
</dbReference>
<dbReference type="InterPro" id="IPR025857">
    <property type="entry name" value="MacB_PCD"/>
</dbReference>
<proteinExistence type="inferred from homology"/>
<evidence type="ECO:0000256" key="2">
    <source>
        <dbReference type="ARBA" id="ARBA00005236"/>
    </source>
</evidence>
<evidence type="ECO:0000256" key="3">
    <source>
        <dbReference type="ARBA" id="ARBA00022448"/>
    </source>
</evidence>
<comment type="similarity">
    <text evidence="2">Belongs to the ABC-4 integral membrane protein family. LolC/E subfamily.</text>
</comment>
<feature type="transmembrane region" description="Helical" evidence="8">
    <location>
        <begin position="319"/>
        <end position="347"/>
    </location>
</feature>
<dbReference type="PANTHER" id="PTHR30489:SF0">
    <property type="entry name" value="LIPOPROTEIN-RELEASING SYSTEM TRANSMEMBRANE PROTEIN LOLE"/>
    <property type="match status" value="1"/>
</dbReference>
<dbReference type="KEGG" id="emo:DM558_05175"/>
<keyword evidence="6 8" id="KW-1133">Transmembrane helix</keyword>
<evidence type="ECO:0000313" key="11">
    <source>
        <dbReference type="EMBL" id="AZS50203.1"/>
    </source>
</evidence>
<dbReference type="EMBL" id="CP029822">
    <property type="protein sequence ID" value="AZS50203.1"/>
    <property type="molecule type" value="Genomic_DNA"/>
</dbReference>
<dbReference type="GO" id="GO:0042953">
    <property type="term" value="P:lipoprotein transport"/>
    <property type="evidence" value="ECO:0007669"/>
    <property type="project" value="InterPro"/>
</dbReference>
<organism evidence="11 12">
    <name type="scientific">Entomomonas moraniae</name>
    <dbReference type="NCBI Taxonomy" id="2213226"/>
    <lineage>
        <taxon>Bacteria</taxon>
        <taxon>Pseudomonadati</taxon>
        <taxon>Pseudomonadota</taxon>
        <taxon>Gammaproteobacteria</taxon>
        <taxon>Pseudomonadales</taxon>
        <taxon>Pseudomonadaceae</taxon>
        <taxon>Entomomonas</taxon>
    </lineage>
</organism>
<keyword evidence="11" id="KW-0449">Lipoprotein</keyword>
<dbReference type="InterPro" id="IPR003838">
    <property type="entry name" value="ABC3_permease_C"/>
</dbReference>
<keyword evidence="7 8" id="KW-0472">Membrane</keyword>
<evidence type="ECO:0000256" key="4">
    <source>
        <dbReference type="ARBA" id="ARBA00022475"/>
    </source>
</evidence>
<feature type="transmembrane region" description="Helical" evidence="8">
    <location>
        <begin position="279"/>
        <end position="299"/>
    </location>
</feature>